<evidence type="ECO:0000256" key="4">
    <source>
        <dbReference type="ARBA" id="ARBA00022839"/>
    </source>
</evidence>
<evidence type="ECO:0000313" key="8">
    <source>
        <dbReference type="Ensembl" id="ENSOKIP00005076552.1"/>
    </source>
</evidence>
<dbReference type="Pfam" id="PF00929">
    <property type="entry name" value="RNase_T"/>
    <property type="match status" value="1"/>
</dbReference>
<dbReference type="KEGG" id="oki:109867206"/>
<evidence type="ECO:0000259" key="7">
    <source>
        <dbReference type="SMART" id="SM00479"/>
    </source>
</evidence>
<protein>
    <submittedName>
        <fullName evidence="8">Interferon stimulated exonuclease gene</fullName>
    </submittedName>
</protein>
<dbReference type="InterPro" id="IPR037433">
    <property type="entry name" value="ISG20_DEDDh"/>
</dbReference>
<evidence type="ECO:0000256" key="6">
    <source>
        <dbReference type="SAM" id="MobiDB-lite"/>
    </source>
</evidence>
<dbReference type="InterPro" id="IPR012337">
    <property type="entry name" value="RNaseH-like_sf"/>
</dbReference>
<dbReference type="Ensembl" id="ENSOKIT00005081575.1">
    <property type="protein sequence ID" value="ENSOKIP00005076552.1"/>
    <property type="gene ID" value="ENSOKIG00005033093.1"/>
</dbReference>
<feature type="compositionally biased region" description="Basic residues" evidence="6">
    <location>
        <begin position="45"/>
        <end position="60"/>
    </location>
</feature>
<dbReference type="SMART" id="SM00479">
    <property type="entry name" value="EXOIII"/>
    <property type="match status" value="1"/>
</dbReference>
<dbReference type="GeneTree" id="ENSGT00940000160781"/>
<dbReference type="InterPro" id="IPR047021">
    <property type="entry name" value="REXO1/3/4-like"/>
</dbReference>
<accession>A0A8C7MSP6</accession>
<gene>
    <name evidence="8" type="primary">LOC109867206</name>
</gene>
<dbReference type="SUPFAM" id="SSF53098">
    <property type="entry name" value="Ribonuclease H-like"/>
    <property type="match status" value="1"/>
</dbReference>
<keyword evidence="3" id="KW-0378">Hydrolase</keyword>
<evidence type="ECO:0000256" key="5">
    <source>
        <dbReference type="ARBA" id="ARBA00023242"/>
    </source>
</evidence>
<dbReference type="FunFam" id="3.30.420.10:FF:000007">
    <property type="entry name" value="Interferon-stimulated exonuclease gene 20"/>
    <property type="match status" value="1"/>
</dbReference>
<keyword evidence="5" id="KW-0539">Nucleus</keyword>
<reference evidence="8" key="2">
    <citation type="submission" date="2025-09" db="UniProtKB">
        <authorList>
            <consortium name="Ensembl"/>
        </authorList>
    </citation>
    <scope>IDENTIFICATION</scope>
</reference>
<keyword evidence="9" id="KW-1185">Reference proteome</keyword>
<keyword evidence="4" id="KW-0269">Exonuclease</keyword>
<dbReference type="GO" id="GO:0000175">
    <property type="term" value="F:3'-5'-RNA exonuclease activity"/>
    <property type="evidence" value="ECO:0007669"/>
    <property type="project" value="InterPro"/>
</dbReference>
<keyword evidence="2" id="KW-0540">Nuclease</keyword>
<dbReference type="RefSeq" id="XP_020311806.1">
    <property type="nucleotide sequence ID" value="XM_020456217.2"/>
</dbReference>
<comment type="subcellular location">
    <subcellularLocation>
        <location evidence="1">Nucleus</location>
    </subcellularLocation>
</comment>
<evidence type="ECO:0000313" key="9">
    <source>
        <dbReference type="Proteomes" id="UP000694557"/>
    </source>
</evidence>
<dbReference type="InterPro" id="IPR013520">
    <property type="entry name" value="Ribonucl_H"/>
</dbReference>
<dbReference type="PANTHER" id="PTHR12801">
    <property type="entry name" value="RNA EXONUCLEASE REXO1 / RECO3 FAMILY MEMBER-RELATED"/>
    <property type="match status" value="1"/>
</dbReference>
<dbReference type="Gene3D" id="3.30.420.10">
    <property type="entry name" value="Ribonuclease H-like superfamily/Ribonuclease H"/>
    <property type="match status" value="1"/>
</dbReference>
<dbReference type="InterPro" id="IPR036397">
    <property type="entry name" value="RNaseH_sf"/>
</dbReference>
<dbReference type="PANTHER" id="PTHR12801:SF57">
    <property type="entry name" value="APOPTOSIS-ENHANCING NUCLEASE"/>
    <property type="match status" value="1"/>
</dbReference>
<dbReference type="CDD" id="cd06149">
    <property type="entry name" value="ISG20"/>
    <property type="match status" value="1"/>
</dbReference>
<evidence type="ECO:0000256" key="3">
    <source>
        <dbReference type="ARBA" id="ARBA00022801"/>
    </source>
</evidence>
<dbReference type="Proteomes" id="UP000694557">
    <property type="component" value="Unassembled WGS sequence"/>
</dbReference>
<name>A0A8C7MSP6_ONCKI</name>
<organism evidence="8 9">
    <name type="scientific">Oncorhynchus kisutch</name>
    <name type="common">Coho salmon</name>
    <name type="synonym">Salmo kisutch</name>
    <dbReference type="NCBI Taxonomy" id="8019"/>
    <lineage>
        <taxon>Eukaryota</taxon>
        <taxon>Metazoa</taxon>
        <taxon>Chordata</taxon>
        <taxon>Craniata</taxon>
        <taxon>Vertebrata</taxon>
        <taxon>Euteleostomi</taxon>
        <taxon>Actinopterygii</taxon>
        <taxon>Neopterygii</taxon>
        <taxon>Teleostei</taxon>
        <taxon>Protacanthopterygii</taxon>
        <taxon>Salmoniformes</taxon>
        <taxon>Salmonidae</taxon>
        <taxon>Salmoninae</taxon>
        <taxon>Oncorhynchus</taxon>
    </lineage>
</organism>
<dbReference type="RefSeq" id="XP_031657713.1">
    <property type="nucleotide sequence ID" value="XM_031801853.1"/>
</dbReference>
<evidence type="ECO:0000256" key="2">
    <source>
        <dbReference type="ARBA" id="ARBA00022722"/>
    </source>
</evidence>
<dbReference type="GeneID" id="109867206"/>
<dbReference type="GO" id="GO:0005730">
    <property type="term" value="C:nucleolus"/>
    <property type="evidence" value="ECO:0007669"/>
    <property type="project" value="UniProtKB-ARBA"/>
</dbReference>
<reference evidence="8" key="1">
    <citation type="submission" date="2025-08" db="UniProtKB">
        <authorList>
            <consortium name="Ensembl"/>
        </authorList>
    </citation>
    <scope>IDENTIFICATION</scope>
</reference>
<feature type="region of interest" description="Disordered" evidence="6">
    <location>
        <begin position="43"/>
        <end position="68"/>
    </location>
</feature>
<feature type="domain" description="Exonuclease" evidence="7">
    <location>
        <begin position="178"/>
        <end position="344"/>
    </location>
</feature>
<proteinExistence type="predicted"/>
<evidence type="ECO:0000256" key="1">
    <source>
        <dbReference type="ARBA" id="ARBA00004123"/>
    </source>
</evidence>
<dbReference type="GO" id="GO:0003676">
    <property type="term" value="F:nucleic acid binding"/>
    <property type="evidence" value="ECO:0007669"/>
    <property type="project" value="InterPro"/>
</dbReference>
<sequence>MERAMSEACTSTGSKTHRKYWGLINNYRYLSRKAMFLSAVENARARKKHQKKNNISNKRKRIEENNKTRDTIQRVKHIKLPARHTCLEVDSTLKTTDSWTHVAKFGLPLPPTVEGLLIAGCPAASGDNRVANQQTSEGKKLVGAALSELWEVDSGFSSEASPPASGRTSPCLTMCPTTVVAMDCEMVGTGLAGRTSELARCSLVDYHGNVLYDKYIRPCQAVTDYRTRWSGIQRHHLQNALPFPKARTEILGILDGKVVIGHALYNDFRALDFNHPGHMIRDTSGMRLLRRLAGFPTKRCVSLKILANSLLNRKIQVGRRGHSSVEDALASLDLYKLVEREWEQDMRERMKDRGTGILPDPATLNHYMQDQYWPEDLTDDGH</sequence>
<dbReference type="AlphaFoldDB" id="A0A8C7MSP6"/>